<comment type="subcellular location">
    <subcellularLocation>
        <location evidence="1">Nucleus</location>
    </subcellularLocation>
</comment>
<dbReference type="SUPFAM" id="SSF57667">
    <property type="entry name" value="beta-beta-alpha zinc fingers"/>
    <property type="match status" value="2"/>
</dbReference>
<evidence type="ECO:0000256" key="1">
    <source>
        <dbReference type="ARBA" id="ARBA00004123"/>
    </source>
</evidence>
<evidence type="ECO:0000256" key="5">
    <source>
        <dbReference type="ARBA" id="ARBA00022771"/>
    </source>
</evidence>
<feature type="domain" description="C2H2-type" evidence="13">
    <location>
        <begin position="266"/>
        <end position="293"/>
    </location>
</feature>
<dbReference type="GO" id="GO:0000981">
    <property type="term" value="F:DNA-binding transcription factor activity, RNA polymerase II-specific"/>
    <property type="evidence" value="ECO:0007669"/>
    <property type="project" value="TreeGrafter"/>
</dbReference>
<evidence type="ECO:0000259" key="13">
    <source>
        <dbReference type="PROSITE" id="PS50157"/>
    </source>
</evidence>
<evidence type="ECO:0000256" key="9">
    <source>
        <dbReference type="ARBA" id="ARBA00023163"/>
    </source>
</evidence>
<sequence>MDDQEGNVKRKNRLAVFEHIKEVKKPKRKFNYRGNSDDSSPSESELIIDDEREEPVRKRKVPPPIKLSEEPLNLQCEWDQCEESYDSWEKFNNHLTDHATNQTNKLKCQWKNCIGKDSSSVPLLMQHMSYHAYIAKLKNIGQNLCIRNKLPSCTERHRCMIPLLPNGYKCEWEHCSFDFCTIFEFLDHMVVHIKNNPKVAKAKEVIDCCWKGCNTSYSTQTKLMEHVRIHTKEKVVACPICGRLFSSKTKFCDHRKRQLSSELQSYQCSQCLKMFPTERLLRDHMRSHINHYKCTMCDMTCPKPSILAKHIRFKHVKYKPYKCLECGKSFVEKHNLNTHLRTHKEDNPSKCCICDFECRSTVGLENHYIKKHYSAGSTYECHCCKKHFKRGTYLTKHLTKQHNYHWPSGHSRFRYRRDQDGVHRLQTVRYESLEVTQEMIRSESMQTSAVQQATTYNLKYDNDGKSGYVLSISETGEQSVREKERDDNNILITINDLDEKGNILGSQVVESTIVPASELTDFESVVQVAEHVDKPKKEKEKKFTDIDMSHLLADDAKLDSVKLKGTILDYEIFKNSV</sequence>
<dbReference type="GO" id="GO:0005634">
    <property type="term" value="C:nucleus"/>
    <property type="evidence" value="ECO:0007669"/>
    <property type="project" value="UniProtKB-SubCell"/>
</dbReference>
<keyword evidence="15" id="KW-1185">Reference proteome</keyword>
<feature type="domain" description="C2H2-type" evidence="13">
    <location>
        <begin position="168"/>
        <end position="197"/>
    </location>
</feature>
<evidence type="ECO:0000256" key="3">
    <source>
        <dbReference type="ARBA" id="ARBA00022723"/>
    </source>
</evidence>
<keyword evidence="3" id="KW-0479">Metal-binding</keyword>
<dbReference type="AlphaFoldDB" id="A0A9P0D6U1"/>
<dbReference type="GO" id="GO:0000977">
    <property type="term" value="F:RNA polymerase II transcription regulatory region sequence-specific DNA binding"/>
    <property type="evidence" value="ECO:0007669"/>
    <property type="project" value="TreeGrafter"/>
</dbReference>
<dbReference type="Proteomes" id="UP001153636">
    <property type="component" value="Chromosome 9"/>
</dbReference>
<dbReference type="PROSITE" id="PS50157">
    <property type="entry name" value="ZINC_FINGER_C2H2_2"/>
    <property type="match status" value="6"/>
</dbReference>
<feature type="domain" description="C2H2-type" evidence="13">
    <location>
        <begin position="379"/>
        <end position="407"/>
    </location>
</feature>
<dbReference type="OrthoDB" id="10260596at2759"/>
<keyword evidence="4" id="KW-0677">Repeat</keyword>
<evidence type="ECO:0000256" key="8">
    <source>
        <dbReference type="ARBA" id="ARBA00023125"/>
    </source>
</evidence>
<feature type="domain" description="C2H2-type" evidence="13">
    <location>
        <begin position="206"/>
        <end position="235"/>
    </location>
</feature>
<dbReference type="PROSITE" id="PS00028">
    <property type="entry name" value="ZINC_FINGER_C2H2_1"/>
    <property type="match status" value="6"/>
</dbReference>
<gene>
    <name evidence="14" type="ORF">PSYICH_LOCUS15548</name>
</gene>
<evidence type="ECO:0000256" key="7">
    <source>
        <dbReference type="ARBA" id="ARBA00023015"/>
    </source>
</evidence>
<dbReference type="Pfam" id="PF00096">
    <property type="entry name" value="zf-C2H2"/>
    <property type="match status" value="2"/>
</dbReference>
<keyword evidence="9" id="KW-0804">Transcription</keyword>
<dbReference type="PANTHER" id="PTHR24409:SF295">
    <property type="entry name" value="AZ2-RELATED"/>
    <property type="match status" value="1"/>
</dbReference>
<dbReference type="EMBL" id="OV651821">
    <property type="protein sequence ID" value="CAH1115678.1"/>
    <property type="molecule type" value="Genomic_DNA"/>
</dbReference>
<dbReference type="InterPro" id="IPR036236">
    <property type="entry name" value="Znf_C2H2_sf"/>
</dbReference>
<dbReference type="GO" id="GO:0008270">
    <property type="term" value="F:zinc ion binding"/>
    <property type="evidence" value="ECO:0007669"/>
    <property type="project" value="UniProtKB-KW"/>
</dbReference>
<keyword evidence="7" id="KW-0805">Transcription regulation</keyword>
<keyword evidence="6" id="KW-0862">Zinc</keyword>
<proteinExistence type="inferred from homology"/>
<evidence type="ECO:0000313" key="14">
    <source>
        <dbReference type="EMBL" id="CAH1115678.1"/>
    </source>
</evidence>
<keyword evidence="10" id="KW-0539">Nucleus</keyword>
<reference evidence="14" key="1">
    <citation type="submission" date="2022-01" db="EMBL/GenBank/DDBJ databases">
        <authorList>
            <person name="King R."/>
        </authorList>
    </citation>
    <scope>NUCLEOTIDE SEQUENCE</scope>
</reference>
<evidence type="ECO:0000256" key="6">
    <source>
        <dbReference type="ARBA" id="ARBA00022833"/>
    </source>
</evidence>
<evidence type="ECO:0000256" key="12">
    <source>
        <dbReference type="SAM" id="MobiDB-lite"/>
    </source>
</evidence>
<organism evidence="14 15">
    <name type="scientific">Psylliodes chrysocephalus</name>
    <dbReference type="NCBI Taxonomy" id="3402493"/>
    <lineage>
        <taxon>Eukaryota</taxon>
        <taxon>Metazoa</taxon>
        <taxon>Ecdysozoa</taxon>
        <taxon>Arthropoda</taxon>
        <taxon>Hexapoda</taxon>
        <taxon>Insecta</taxon>
        <taxon>Pterygota</taxon>
        <taxon>Neoptera</taxon>
        <taxon>Endopterygota</taxon>
        <taxon>Coleoptera</taxon>
        <taxon>Polyphaga</taxon>
        <taxon>Cucujiformia</taxon>
        <taxon>Chrysomeloidea</taxon>
        <taxon>Chrysomelidae</taxon>
        <taxon>Galerucinae</taxon>
        <taxon>Alticini</taxon>
        <taxon>Psylliodes</taxon>
    </lineage>
</organism>
<evidence type="ECO:0000313" key="15">
    <source>
        <dbReference type="Proteomes" id="UP001153636"/>
    </source>
</evidence>
<evidence type="ECO:0000256" key="10">
    <source>
        <dbReference type="ARBA" id="ARBA00023242"/>
    </source>
</evidence>
<dbReference type="Gene3D" id="3.30.160.60">
    <property type="entry name" value="Classic Zinc Finger"/>
    <property type="match status" value="4"/>
</dbReference>
<evidence type="ECO:0000256" key="2">
    <source>
        <dbReference type="ARBA" id="ARBA00006991"/>
    </source>
</evidence>
<accession>A0A9P0D6U1</accession>
<comment type="similarity">
    <text evidence="2">Belongs to the krueppel C2H2-type zinc-finger protein family.</text>
</comment>
<feature type="compositionally biased region" description="Polar residues" evidence="12">
    <location>
        <begin position="33"/>
        <end position="43"/>
    </location>
</feature>
<feature type="region of interest" description="Disordered" evidence="12">
    <location>
        <begin position="27"/>
        <end position="60"/>
    </location>
</feature>
<dbReference type="PANTHER" id="PTHR24409">
    <property type="entry name" value="ZINC FINGER PROTEIN 142"/>
    <property type="match status" value="1"/>
</dbReference>
<evidence type="ECO:0000256" key="11">
    <source>
        <dbReference type="PROSITE-ProRule" id="PRU00042"/>
    </source>
</evidence>
<feature type="domain" description="C2H2-type" evidence="13">
    <location>
        <begin position="292"/>
        <end position="320"/>
    </location>
</feature>
<evidence type="ECO:0000256" key="4">
    <source>
        <dbReference type="ARBA" id="ARBA00022737"/>
    </source>
</evidence>
<keyword evidence="5 11" id="KW-0863">Zinc-finger</keyword>
<keyword evidence="8" id="KW-0238">DNA-binding</keyword>
<dbReference type="FunFam" id="3.30.160.60:FF:000540">
    <property type="entry name" value="zinc finger protein 263 isoform X1"/>
    <property type="match status" value="1"/>
</dbReference>
<protein>
    <recommendedName>
        <fullName evidence="13">C2H2-type domain-containing protein</fullName>
    </recommendedName>
</protein>
<dbReference type="InterPro" id="IPR013087">
    <property type="entry name" value="Znf_C2H2_type"/>
</dbReference>
<feature type="domain" description="C2H2-type" evidence="13">
    <location>
        <begin position="321"/>
        <end position="348"/>
    </location>
</feature>
<name>A0A9P0D6U1_9CUCU</name>
<dbReference type="SMART" id="SM00355">
    <property type="entry name" value="ZnF_C2H2"/>
    <property type="match status" value="10"/>
</dbReference>